<proteinExistence type="predicted"/>
<feature type="non-terminal residue" evidence="1">
    <location>
        <position position="73"/>
    </location>
</feature>
<evidence type="ECO:0008006" key="4">
    <source>
        <dbReference type="Google" id="ProtNLM"/>
    </source>
</evidence>
<organism evidence="1 3">
    <name type="scientific">Taxus chinensis</name>
    <name type="common">Chinese yew</name>
    <name type="synonym">Taxus wallichiana var. chinensis</name>
    <dbReference type="NCBI Taxonomy" id="29808"/>
    <lineage>
        <taxon>Eukaryota</taxon>
        <taxon>Viridiplantae</taxon>
        <taxon>Streptophyta</taxon>
        <taxon>Embryophyta</taxon>
        <taxon>Tracheophyta</taxon>
        <taxon>Spermatophyta</taxon>
        <taxon>Pinopsida</taxon>
        <taxon>Pinidae</taxon>
        <taxon>Conifers II</taxon>
        <taxon>Cupressales</taxon>
        <taxon>Taxaceae</taxon>
        <taxon>Taxus</taxon>
    </lineage>
</organism>
<keyword evidence="3" id="KW-1185">Reference proteome</keyword>
<evidence type="ECO:0000313" key="3">
    <source>
        <dbReference type="Proteomes" id="UP000824469"/>
    </source>
</evidence>
<accession>A0AA38C9U0</accession>
<sequence>NEAFILRSDLKDFRKRLNGGDPANKTAFNRLQRWGLWFDNFEFSVEHISGKQNALADFVSRELNTPKNISVTQ</sequence>
<dbReference type="EMBL" id="JAHRHJ020000001">
    <property type="protein sequence ID" value="KAH9328459.1"/>
    <property type="molecule type" value="Genomic_DNA"/>
</dbReference>
<dbReference type="Proteomes" id="UP000824469">
    <property type="component" value="Unassembled WGS sequence"/>
</dbReference>
<feature type="non-terminal residue" evidence="1">
    <location>
        <position position="1"/>
    </location>
</feature>
<reference evidence="1 3" key="1">
    <citation type="journal article" date="2021" name="Nat. Plants">
        <title>The Taxus genome provides insights into paclitaxel biosynthesis.</title>
        <authorList>
            <person name="Xiong X."/>
            <person name="Gou J."/>
            <person name="Liao Q."/>
            <person name="Li Y."/>
            <person name="Zhou Q."/>
            <person name="Bi G."/>
            <person name="Li C."/>
            <person name="Du R."/>
            <person name="Wang X."/>
            <person name="Sun T."/>
            <person name="Guo L."/>
            <person name="Liang H."/>
            <person name="Lu P."/>
            <person name="Wu Y."/>
            <person name="Zhang Z."/>
            <person name="Ro D.K."/>
            <person name="Shang Y."/>
            <person name="Huang S."/>
            <person name="Yan J."/>
        </authorList>
    </citation>
    <scope>NUCLEOTIDE SEQUENCE [LARGE SCALE GENOMIC DNA]</scope>
    <source>
        <strain evidence="1">Ta-2019</strain>
    </source>
</reference>
<protein>
    <recommendedName>
        <fullName evidence="4">Reverse transcriptase RNase H-like domain-containing protein</fullName>
    </recommendedName>
</protein>
<comment type="caution">
    <text evidence="1">The sequence shown here is derived from an EMBL/GenBank/DDBJ whole genome shotgun (WGS) entry which is preliminary data.</text>
</comment>
<name>A0AA38C9U0_TAXCH</name>
<dbReference type="EMBL" id="JAHRHJ020000011">
    <property type="protein sequence ID" value="KAH9296717.1"/>
    <property type="molecule type" value="Genomic_DNA"/>
</dbReference>
<gene>
    <name evidence="2" type="ORF">KI387_000567</name>
    <name evidence="1" type="ORF">KI387_044745</name>
</gene>
<evidence type="ECO:0000313" key="2">
    <source>
        <dbReference type="EMBL" id="KAH9328459.1"/>
    </source>
</evidence>
<evidence type="ECO:0000313" key="1">
    <source>
        <dbReference type="EMBL" id="KAH9296717.1"/>
    </source>
</evidence>
<dbReference type="AlphaFoldDB" id="A0AA38C9U0"/>